<keyword evidence="5 8" id="KW-0460">Magnesium</keyword>
<dbReference type="PANTHER" id="PTHR19136:SF81">
    <property type="entry name" value="MOLYBDENUM COFACTOR GUANYLYLTRANSFERASE"/>
    <property type="match status" value="1"/>
</dbReference>
<reference evidence="11" key="1">
    <citation type="submission" date="2009-11" db="EMBL/GenBank/DDBJ databases">
        <title>The complete genome of Sulfurospirillum deleyianum DSM 6946.</title>
        <authorList>
            <consortium name="US DOE Joint Genome Institute (JGI-PGF)"/>
            <person name="Lucas S."/>
            <person name="Copeland A."/>
            <person name="Lapidus A."/>
            <person name="Glavina del Rio T."/>
            <person name="Dalin E."/>
            <person name="Tice H."/>
            <person name="Bruce D."/>
            <person name="Goodwin L."/>
            <person name="Pitluck S."/>
            <person name="Kyrpides N."/>
            <person name="Mavromatis K."/>
            <person name="Ivanova N."/>
            <person name="Ovchinnikova G."/>
            <person name="Munk A.C."/>
            <person name="Lu M."/>
            <person name="Brettin T."/>
            <person name="Detter J.C."/>
            <person name="Han C."/>
            <person name="Tapia R."/>
            <person name="Larimer F."/>
            <person name="Land M."/>
            <person name="Hauser L."/>
            <person name="Markowitz V."/>
            <person name="Cheng J.F."/>
            <person name="Hugenholtz P."/>
            <person name="Woyke T."/>
            <person name="Wu D."/>
            <person name="Aumann P."/>
            <person name="Schneider S."/>
            <person name="Lang E."/>
            <person name="Spring S."/>
            <person name="Klenk H.P."/>
            <person name="Eisen J.A."/>
        </authorList>
    </citation>
    <scope>NUCLEOTIDE SEQUENCE [LARGE SCALE GENOMIC DNA]</scope>
    <source>
        <strain evidence="11">ATCC 51133 / DSM 6946 / 5175</strain>
    </source>
</reference>
<dbReference type="InterPro" id="IPR013482">
    <property type="entry name" value="Molybde_CF_guanTrfase"/>
</dbReference>
<protein>
    <recommendedName>
        <fullName evidence="8">Probable molybdenum cofactor guanylyltransferase</fullName>
        <shortName evidence="8">MoCo guanylyltransferase</shortName>
        <ecNumber evidence="8">2.7.7.77</ecNumber>
    </recommendedName>
    <alternativeName>
        <fullName evidence="8">GTP:molybdopterin guanylyltransferase</fullName>
    </alternativeName>
    <alternativeName>
        <fullName evidence="8">Mo-MPT guanylyltransferase</fullName>
    </alternativeName>
    <alternativeName>
        <fullName evidence="8">Molybdopterin guanylyltransferase</fullName>
    </alternativeName>
    <alternativeName>
        <fullName evidence="8">Molybdopterin-guanine dinucleotide synthase</fullName>
        <shortName evidence="8">MGD synthase</shortName>
    </alternativeName>
</protein>
<keyword evidence="4 8" id="KW-0547">Nucleotide-binding</keyword>
<feature type="binding site" evidence="8">
    <location>
        <position position="98"/>
    </location>
    <ligand>
        <name>GTP</name>
        <dbReference type="ChEBI" id="CHEBI:37565"/>
    </ligand>
</feature>
<dbReference type="GO" id="GO:0005737">
    <property type="term" value="C:cytoplasm"/>
    <property type="evidence" value="ECO:0007669"/>
    <property type="project" value="UniProtKB-SubCell"/>
</dbReference>
<dbReference type="GO" id="GO:1902758">
    <property type="term" value="P:bis(molybdopterin guanine dinucleotide)molybdenum biosynthetic process"/>
    <property type="evidence" value="ECO:0007669"/>
    <property type="project" value="TreeGrafter"/>
</dbReference>
<dbReference type="GO" id="GO:0005525">
    <property type="term" value="F:GTP binding"/>
    <property type="evidence" value="ECO:0007669"/>
    <property type="project" value="UniProtKB-UniRule"/>
</dbReference>
<feature type="domain" description="MobA-like NTP transferase" evidence="9">
    <location>
        <begin position="9"/>
        <end position="162"/>
    </location>
</feature>
<name>D1B5A2_SULD5</name>
<sequence>MPFIPLPLVIVAGGKSSRMGSDKALLPFGDFKTLTEYQLARLQPFFERLHVSTKTRDKFDFDASFIEDNTTYTEHSPLVALLSILEYVNKPVCILSVDTPFVTPEIFHALANNLKETTDAVIAVSPSSSHPLCAIYAPSMIAKIKHALQHHNHKMHHLLEQSKTHYVHFKEDAPFLNLNHPEDYAYAKERL</sequence>
<dbReference type="Gene3D" id="3.90.550.10">
    <property type="entry name" value="Spore Coat Polysaccharide Biosynthesis Protein SpsA, Chain A"/>
    <property type="match status" value="1"/>
</dbReference>
<keyword evidence="11" id="KW-1185">Reference proteome</keyword>
<feature type="binding site" evidence="8">
    <location>
        <position position="98"/>
    </location>
    <ligand>
        <name>Mg(2+)</name>
        <dbReference type="ChEBI" id="CHEBI:18420"/>
    </ligand>
</feature>
<evidence type="ECO:0000256" key="6">
    <source>
        <dbReference type="ARBA" id="ARBA00023134"/>
    </source>
</evidence>
<evidence type="ECO:0000259" key="9">
    <source>
        <dbReference type="Pfam" id="PF12804"/>
    </source>
</evidence>
<evidence type="ECO:0000313" key="11">
    <source>
        <dbReference type="Proteomes" id="UP000002222"/>
    </source>
</evidence>
<dbReference type="GO" id="GO:0046872">
    <property type="term" value="F:metal ion binding"/>
    <property type="evidence" value="ECO:0007669"/>
    <property type="project" value="UniProtKB-KW"/>
</dbReference>
<dbReference type="CDD" id="cd02503">
    <property type="entry name" value="MobA"/>
    <property type="match status" value="1"/>
</dbReference>
<dbReference type="OrthoDB" id="9788394at2"/>
<comment type="caution">
    <text evidence="8">Lacks conserved residue(s) required for the propagation of feature annotation.</text>
</comment>
<dbReference type="InterPro" id="IPR029044">
    <property type="entry name" value="Nucleotide-diphossugar_trans"/>
</dbReference>
<keyword evidence="3 8" id="KW-0479">Metal-binding</keyword>
<dbReference type="NCBIfam" id="NF001837">
    <property type="entry name" value="PRK00560.1"/>
    <property type="match status" value="1"/>
</dbReference>
<reference evidence="10 11" key="2">
    <citation type="journal article" date="2010" name="Stand. Genomic Sci.">
        <title>Complete genome sequence of Sulfurospirillum deleyianum type strain (5175).</title>
        <authorList>
            <person name="Sikorski J."/>
            <person name="Lapidus A."/>
            <person name="Copeland A."/>
            <person name="Glavina Del Rio T."/>
            <person name="Nolan M."/>
            <person name="Lucas S."/>
            <person name="Chen F."/>
            <person name="Tice H."/>
            <person name="Cheng J.F."/>
            <person name="Saunders E."/>
            <person name="Bruce D."/>
            <person name="Goodwin L."/>
            <person name="Pitluck S."/>
            <person name="Ovchinnikova G."/>
            <person name="Pati A."/>
            <person name="Ivanova N."/>
            <person name="Mavromatis K."/>
            <person name="Chen A."/>
            <person name="Palaniappan K."/>
            <person name="Chain P."/>
            <person name="Land M."/>
            <person name="Hauser L."/>
            <person name="Chang Y.J."/>
            <person name="Jeffries C.D."/>
            <person name="Brettin T."/>
            <person name="Detter J.C."/>
            <person name="Han C."/>
            <person name="Rohde M."/>
            <person name="Lang E."/>
            <person name="Spring S."/>
            <person name="Goker M."/>
            <person name="Bristow J."/>
            <person name="Eisen J.A."/>
            <person name="Markowitz V."/>
            <person name="Hugenholtz P."/>
            <person name="Kyrpides N.C."/>
            <person name="Klenk H.P."/>
        </authorList>
    </citation>
    <scope>NUCLEOTIDE SEQUENCE [LARGE SCALE GENOMIC DNA]</scope>
    <source>
        <strain evidence="11">ATCC 51133 / DSM 6946 / 5175</strain>
    </source>
</reference>
<comment type="similarity">
    <text evidence="8">Belongs to the MobA family.</text>
</comment>
<comment type="subcellular location">
    <subcellularLocation>
        <location evidence="8">Cytoplasm</location>
    </subcellularLocation>
</comment>
<feature type="binding site" evidence="8">
    <location>
        <position position="23"/>
    </location>
    <ligand>
        <name>GTP</name>
        <dbReference type="ChEBI" id="CHEBI:37565"/>
    </ligand>
</feature>
<dbReference type="RefSeq" id="WP_012858017.1">
    <property type="nucleotide sequence ID" value="NC_013512.1"/>
</dbReference>
<dbReference type="eggNOG" id="COG0746">
    <property type="taxonomic scope" value="Bacteria"/>
</dbReference>
<dbReference type="GO" id="GO:0061603">
    <property type="term" value="F:molybdenum cofactor guanylyltransferase activity"/>
    <property type="evidence" value="ECO:0007669"/>
    <property type="project" value="UniProtKB-EC"/>
</dbReference>
<comment type="cofactor">
    <cofactor evidence="8">
        <name>Mg(2+)</name>
        <dbReference type="ChEBI" id="CHEBI:18420"/>
    </cofactor>
</comment>
<dbReference type="Proteomes" id="UP000002222">
    <property type="component" value="Chromosome"/>
</dbReference>
<dbReference type="STRING" id="525898.Sdel_2260"/>
<keyword evidence="1 8" id="KW-0963">Cytoplasm</keyword>
<keyword evidence="7 8" id="KW-0501">Molybdenum cofactor biosynthesis</keyword>
<evidence type="ECO:0000313" key="10">
    <source>
        <dbReference type="EMBL" id="ACZ13272.1"/>
    </source>
</evidence>
<dbReference type="Pfam" id="PF12804">
    <property type="entry name" value="NTP_transf_3"/>
    <property type="match status" value="1"/>
</dbReference>
<evidence type="ECO:0000256" key="2">
    <source>
        <dbReference type="ARBA" id="ARBA00022679"/>
    </source>
</evidence>
<dbReference type="KEGG" id="sdl:Sdel_2260"/>
<keyword evidence="6 8" id="KW-0342">GTP-binding</keyword>
<comment type="domain">
    <text evidence="8">The N-terminal domain determines nucleotide recognition and specific binding, while the C-terminal domain determines the specific binding to the target protein.</text>
</comment>
<gene>
    <name evidence="8" type="primary">mobA</name>
    <name evidence="10" type="ordered locus">Sdel_2260</name>
</gene>
<dbReference type="PANTHER" id="PTHR19136">
    <property type="entry name" value="MOLYBDENUM COFACTOR GUANYLYLTRANSFERASE"/>
    <property type="match status" value="1"/>
</dbReference>
<comment type="function">
    <text evidence="8">Transfers a GMP moiety from GTP to Mo-molybdopterin (Mo-MPT) cofactor (Moco or molybdenum cofactor) to form Mo-molybdopterin guanine dinucleotide (Mo-MGD) cofactor.</text>
</comment>
<organism evidence="10 11">
    <name type="scientific">Sulfurospirillum deleyianum (strain ATCC 51133 / DSM 6946 / 5175)</name>
    <dbReference type="NCBI Taxonomy" id="525898"/>
    <lineage>
        <taxon>Bacteria</taxon>
        <taxon>Pseudomonadati</taxon>
        <taxon>Campylobacterota</taxon>
        <taxon>Epsilonproteobacteria</taxon>
        <taxon>Campylobacterales</taxon>
        <taxon>Sulfurospirillaceae</taxon>
        <taxon>Sulfurospirillum</taxon>
    </lineage>
</organism>
<dbReference type="EC" id="2.7.7.77" evidence="8"/>
<accession>D1B5A2</accession>
<dbReference type="HAMAP" id="MF_00316">
    <property type="entry name" value="MobA"/>
    <property type="match status" value="1"/>
</dbReference>
<evidence type="ECO:0000256" key="8">
    <source>
        <dbReference type="HAMAP-Rule" id="MF_00316"/>
    </source>
</evidence>
<proteinExistence type="inferred from homology"/>
<dbReference type="SUPFAM" id="SSF53448">
    <property type="entry name" value="Nucleotide-diphospho-sugar transferases"/>
    <property type="match status" value="1"/>
</dbReference>
<evidence type="ECO:0000256" key="4">
    <source>
        <dbReference type="ARBA" id="ARBA00022741"/>
    </source>
</evidence>
<feature type="binding site" evidence="8">
    <location>
        <begin position="11"/>
        <end position="13"/>
    </location>
    <ligand>
        <name>GTP</name>
        <dbReference type="ChEBI" id="CHEBI:37565"/>
    </ligand>
</feature>
<keyword evidence="2 8" id="KW-0808">Transferase</keyword>
<dbReference type="HOGENOM" id="CLU_055597_2_2_7"/>
<evidence type="ECO:0000256" key="7">
    <source>
        <dbReference type="ARBA" id="ARBA00023150"/>
    </source>
</evidence>
<evidence type="ECO:0000256" key="1">
    <source>
        <dbReference type="ARBA" id="ARBA00022490"/>
    </source>
</evidence>
<dbReference type="EMBL" id="CP001816">
    <property type="protein sequence ID" value="ACZ13272.1"/>
    <property type="molecule type" value="Genomic_DNA"/>
</dbReference>
<evidence type="ECO:0000256" key="5">
    <source>
        <dbReference type="ARBA" id="ARBA00022842"/>
    </source>
</evidence>
<feature type="binding site" evidence="8">
    <location>
        <position position="68"/>
    </location>
    <ligand>
        <name>GTP</name>
        <dbReference type="ChEBI" id="CHEBI:37565"/>
    </ligand>
</feature>
<evidence type="ECO:0000256" key="3">
    <source>
        <dbReference type="ARBA" id="ARBA00022723"/>
    </source>
</evidence>
<comment type="catalytic activity">
    <reaction evidence="8">
        <text>Mo-molybdopterin + GTP + H(+) = Mo-molybdopterin guanine dinucleotide + diphosphate</text>
        <dbReference type="Rhea" id="RHEA:34243"/>
        <dbReference type="ChEBI" id="CHEBI:15378"/>
        <dbReference type="ChEBI" id="CHEBI:33019"/>
        <dbReference type="ChEBI" id="CHEBI:37565"/>
        <dbReference type="ChEBI" id="CHEBI:71302"/>
        <dbReference type="ChEBI" id="CHEBI:71310"/>
        <dbReference type="EC" id="2.7.7.77"/>
    </reaction>
</comment>
<dbReference type="InterPro" id="IPR025877">
    <property type="entry name" value="MobA-like_NTP_Trfase"/>
</dbReference>
<dbReference type="AlphaFoldDB" id="D1B5A2"/>